<protein>
    <recommendedName>
        <fullName evidence="4">Kinesin motor domain-containing protein</fullName>
    </recommendedName>
</protein>
<reference evidence="5" key="1">
    <citation type="submission" date="2023-09" db="UniProtKB">
        <authorList>
            <consortium name="Ensembl"/>
        </authorList>
    </citation>
    <scope>IDENTIFICATION</scope>
</reference>
<dbReference type="SUPFAM" id="SSF52540">
    <property type="entry name" value="P-loop containing nucleoside triphosphate hydrolases"/>
    <property type="match status" value="1"/>
</dbReference>
<dbReference type="GO" id="GO:0005524">
    <property type="term" value="F:ATP binding"/>
    <property type="evidence" value="ECO:0007669"/>
    <property type="project" value="UniProtKB-KW"/>
</dbReference>
<dbReference type="GeneTree" id="ENSGT00940000163117"/>
<dbReference type="STRING" id="144197.ENSSPAP00000013117"/>
<sequence>LGVSVLSGASEGYNVCLFAYGQTGSGKTYTMMGTPFLEIYNERVRDLLRGGEQKKRASLRVREHPEKGPYVQLSQHVVSDCKQAMDLLEEGIANRITAATHNHDASSRSHAIFTIQYTQAILENNLPSETVSKINLVDLAGERADPHYCRDRLTEGSNINKSLVTLGIVISALQNSQMSSSCQSINSVASEGDGSTVGSHSSSLSGGGGGGGRRHCFIPYRDSVLTWLLKDSLGGNSKTIMIASEYCLFKL</sequence>
<comment type="caution">
    <text evidence="3">Lacks conserved residue(s) required for the propagation of feature annotation.</text>
</comment>
<evidence type="ECO:0000259" key="4">
    <source>
        <dbReference type="PROSITE" id="PS50067"/>
    </source>
</evidence>
<dbReference type="SMART" id="SM00129">
    <property type="entry name" value="KISc"/>
    <property type="match status" value="1"/>
</dbReference>
<dbReference type="InterPro" id="IPR036961">
    <property type="entry name" value="Kinesin_motor_dom_sf"/>
</dbReference>
<dbReference type="GO" id="GO:0003777">
    <property type="term" value="F:microtubule motor activity"/>
    <property type="evidence" value="ECO:0007669"/>
    <property type="project" value="InterPro"/>
</dbReference>
<dbReference type="PROSITE" id="PS50067">
    <property type="entry name" value="KINESIN_MOTOR_2"/>
    <property type="match status" value="1"/>
</dbReference>
<dbReference type="GO" id="GO:0008017">
    <property type="term" value="F:microtubule binding"/>
    <property type="evidence" value="ECO:0007669"/>
    <property type="project" value="InterPro"/>
</dbReference>
<proteinExistence type="inferred from homology"/>
<accession>A0A3B5AHT2</accession>
<keyword evidence="1" id="KW-0547">Nucleotide-binding</keyword>
<keyword evidence="2" id="KW-0067">ATP-binding</keyword>
<evidence type="ECO:0000256" key="3">
    <source>
        <dbReference type="PROSITE-ProRule" id="PRU00283"/>
    </source>
</evidence>
<dbReference type="AlphaFoldDB" id="A0A3B5AHT2"/>
<dbReference type="Ensembl" id="ENSSPAT00000013338.1">
    <property type="protein sequence ID" value="ENSSPAP00000013117.1"/>
    <property type="gene ID" value="ENSSPAG00000009934.1"/>
</dbReference>
<dbReference type="GO" id="GO:0007018">
    <property type="term" value="P:microtubule-based movement"/>
    <property type="evidence" value="ECO:0007669"/>
    <property type="project" value="InterPro"/>
</dbReference>
<dbReference type="PRINTS" id="PR00380">
    <property type="entry name" value="KINESINHEAVY"/>
</dbReference>
<feature type="domain" description="Kinesin motor" evidence="4">
    <location>
        <begin position="1"/>
        <end position="251"/>
    </location>
</feature>
<dbReference type="InterPro" id="IPR001752">
    <property type="entry name" value="Kinesin_motor_dom"/>
</dbReference>
<dbReference type="PANTHER" id="PTHR47117:SF1">
    <property type="entry name" value="STAR-RELATED LIPID TRANSFER PROTEIN 9"/>
    <property type="match status" value="1"/>
</dbReference>
<name>A0A3B5AHT2_9TELE</name>
<comment type="similarity">
    <text evidence="3">Belongs to the TRAFAC class myosin-kinesin ATPase superfamily. Kinesin family.</text>
</comment>
<dbReference type="PANTHER" id="PTHR47117">
    <property type="entry name" value="STAR-RELATED LIPID TRANSFER PROTEIN 9"/>
    <property type="match status" value="1"/>
</dbReference>
<evidence type="ECO:0000256" key="1">
    <source>
        <dbReference type="ARBA" id="ARBA00022741"/>
    </source>
</evidence>
<dbReference type="Pfam" id="PF00225">
    <property type="entry name" value="Kinesin"/>
    <property type="match status" value="2"/>
</dbReference>
<organism evidence="5">
    <name type="scientific">Stegastes partitus</name>
    <name type="common">bicolor damselfish</name>
    <dbReference type="NCBI Taxonomy" id="144197"/>
    <lineage>
        <taxon>Eukaryota</taxon>
        <taxon>Metazoa</taxon>
        <taxon>Chordata</taxon>
        <taxon>Craniata</taxon>
        <taxon>Vertebrata</taxon>
        <taxon>Euteleostomi</taxon>
        <taxon>Actinopterygii</taxon>
        <taxon>Neopterygii</taxon>
        <taxon>Teleostei</taxon>
        <taxon>Neoteleostei</taxon>
        <taxon>Acanthomorphata</taxon>
        <taxon>Ovalentaria</taxon>
        <taxon>Pomacentridae</taxon>
        <taxon>Stegastes</taxon>
    </lineage>
</organism>
<dbReference type="Gene3D" id="3.40.850.10">
    <property type="entry name" value="Kinesin motor domain"/>
    <property type="match status" value="2"/>
</dbReference>
<evidence type="ECO:0000256" key="2">
    <source>
        <dbReference type="ARBA" id="ARBA00022840"/>
    </source>
</evidence>
<dbReference type="InterPro" id="IPR027417">
    <property type="entry name" value="P-loop_NTPase"/>
</dbReference>
<evidence type="ECO:0000313" key="5">
    <source>
        <dbReference type="Ensembl" id="ENSSPAP00000013117.1"/>
    </source>
</evidence>